<dbReference type="EC" id="3.4.23.36" evidence="9"/>
<evidence type="ECO:0000313" key="11">
    <source>
        <dbReference type="EMBL" id="VEU80796.1"/>
    </source>
</evidence>
<dbReference type="STRING" id="1278311.GCA_000428705_00176"/>
<dbReference type="PANTHER" id="PTHR33695">
    <property type="entry name" value="LIPOPROTEIN SIGNAL PEPTIDASE"/>
    <property type="match status" value="1"/>
</dbReference>
<comment type="pathway">
    <text evidence="9">Protein modification; lipoprotein biosynthesis (signal peptide cleavage).</text>
</comment>
<dbReference type="PANTHER" id="PTHR33695:SF1">
    <property type="entry name" value="LIPOPROTEIN SIGNAL PEPTIDASE"/>
    <property type="match status" value="1"/>
</dbReference>
<keyword evidence="3 9" id="KW-0645">Protease</keyword>
<dbReference type="HAMAP" id="MF_00161">
    <property type="entry name" value="LspA"/>
    <property type="match status" value="1"/>
</dbReference>
<feature type="transmembrane region" description="Helical" evidence="9">
    <location>
        <begin position="6"/>
        <end position="25"/>
    </location>
</feature>
<comment type="similarity">
    <text evidence="1 9 10">Belongs to the peptidase A8 family.</text>
</comment>
<comment type="caution">
    <text evidence="9">Lacks conserved residue(s) required for the propagation of feature annotation.</text>
</comment>
<feature type="transmembrane region" description="Helical" evidence="9">
    <location>
        <begin position="62"/>
        <end position="81"/>
    </location>
</feature>
<keyword evidence="12" id="KW-1185">Reference proteome</keyword>
<dbReference type="Pfam" id="PF01252">
    <property type="entry name" value="Peptidase_A8"/>
    <property type="match status" value="1"/>
</dbReference>
<dbReference type="PROSITE" id="PS00855">
    <property type="entry name" value="SPASE_II"/>
    <property type="match status" value="1"/>
</dbReference>
<keyword evidence="8 9" id="KW-0472">Membrane</keyword>
<keyword evidence="6 9" id="KW-0378">Hydrolase</keyword>
<keyword evidence="4 9" id="KW-0812">Transmembrane</keyword>
<keyword evidence="11" id="KW-0449">Lipoprotein</keyword>
<dbReference type="UniPathway" id="UPA00665"/>
<feature type="transmembrane region" description="Helical" evidence="9">
    <location>
        <begin position="87"/>
        <end position="105"/>
    </location>
</feature>
<keyword evidence="2 9" id="KW-1003">Cell membrane</keyword>
<proteinExistence type="inferred from homology"/>
<evidence type="ECO:0000256" key="9">
    <source>
        <dbReference type="HAMAP-Rule" id="MF_00161"/>
    </source>
</evidence>
<organism evidence="11 12">
    <name type="scientific">Haploplasma axanthum</name>
    <name type="common">Acholeplasma axanthum</name>
    <dbReference type="NCBI Taxonomy" id="29552"/>
    <lineage>
        <taxon>Bacteria</taxon>
        <taxon>Bacillati</taxon>
        <taxon>Mycoplasmatota</taxon>
        <taxon>Mollicutes</taxon>
        <taxon>Acholeplasmatales</taxon>
        <taxon>Acholeplasmataceae</taxon>
        <taxon>Haploplasma</taxon>
    </lineage>
</organism>
<comment type="catalytic activity">
    <reaction evidence="9">
        <text>Release of signal peptides from bacterial membrane prolipoproteins. Hydrolyzes -Xaa-Yaa-Zaa-|-(S,diacylglyceryl)Cys-, in which Xaa is hydrophobic (preferably Leu), and Yaa (Ala or Ser) and Zaa (Gly or Ala) have small, neutral side chains.</text>
        <dbReference type="EC" id="3.4.23.36"/>
    </reaction>
</comment>
<evidence type="ECO:0000256" key="3">
    <source>
        <dbReference type="ARBA" id="ARBA00022670"/>
    </source>
</evidence>
<evidence type="ECO:0000256" key="10">
    <source>
        <dbReference type="RuleBase" id="RU004181"/>
    </source>
</evidence>
<dbReference type="RefSeq" id="WP_052590067.1">
    <property type="nucleotide sequence ID" value="NZ_LR215048.1"/>
</dbReference>
<evidence type="ECO:0000256" key="7">
    <source>
        <dbReference type="ARBA" id="ARBA00022989"/>
    </source>
</evidence>
<evidence type="ECO:0000256" key="5">
    <source>
        <dbReference type="ARBA" id="ARBA00022750"/>
    </source>
</evidence>
<evidence type="ECO:0000256" key="8">
    <source>
        <dbReference type="ARBA" id="ARBA00023136"/>
    </source>
</evidence>
<dbReference type="PRINTS" id="PR00781">
    <property type="entry name" value="LIPOSIGPTASE"/>
</dbReference>
<dbReference type="OrthoDB" id="397153at2"/>
<keyword evidence="7 9" id="KW-1133">Transmembrane helix</keyword>
<accession>A0A449BED6</accession>
<sequence length="176" mass="19662">MLLGYLLIFGLIGFDQIIKLVSILASGGNESYMKIIIPNVFEFHYIINRGASFGMLNGKQSLFAIITIVALCIFGYLFTHIDFKKKRVYSLSVVLLIAGTFGNAIDRLFRDGGVVDMINMPILNNILSKVGIAPFIFNVADVYMNVAIVLFIIDILFLEGKREKENGKNIEEITTE</sequence>
<feature type="active site" evidence="9">
    <location>
        <position position="116"/>
    </location>
</feature>
<keyword evidence="5 9" id="KW-0064">Aspartyl protease</keyword>
<dbReference type="EMBL" id="LR215048">
    <property type="protein sequence ID" value="VEU80796.1"/>
    <property type="molecule type" value="Genomic_DNA"/>
</dbReference>
<gene>
    <name evidence="9" type="primary">lspA</name>
    <name evidence="11" type="ORF">NCTC10138_01181</name>
</gene>
<feature type="active site" evidence="9">
    <location>
        <position position="141"/>
    </location>
</feature>
<comment type="function">
    <text evidence="9">This protein specifically catalyzes the removal of signal peptides from prolipoproteins.</text>
</comment>
<evidence type="ECO:0000256" key="6">
    <source>
        <dbReference type="ARBA" id="ARBA00022801"/>
    </source>
</evidence>
<dbReference type="GO" id="GO:0006508">
    <property type="term" value="P:proteolysis"/>
    <property type="evidence" value="ECO:0007669"/>
    <property type="project" value="UniProtKB-KW"/>
</dbReference>
<comment type="subcellular location">
    <subcellularLocation>
        <location evidence="9">Cell membrane</location>
        <topology evidence="9">Multi-pass membrane protein</topology>
    </subcellularLocation>
</comment>
<dbReference type="AlphaFoldDB" id="A0A449BED6"/>
<dbReference type="InterPro" id="IPR001872">
    <property type="entry name" value="Peptidase_A8"/>
</dbReference>
<dbReference type="GO" id="GO:0004190">
    <property type="term" value="F:aspartic-type endopeptidase activity"/>
    <property type="evidence" value="ECO:0007669"/>
    <property type="project" value="UniProtKB-UniRule"/>
</dbReference>
<dbReference type="KEGG" id="aaxa:NCTC10138_01181"/>
<name>A0A449BED6_HAPAX</name>
<protein>
    <recommendedName>
        <fullName evidence="9">Lipoprotein signal peptidase</fullName>
        <ecNumber evidence="9">3.4.23.36</ecNumber>
    </recommendedName>
    <alternativeName>
        <fullName evidence="9">Prolipoprotein signal peptidase</fullName>
    </alternativeName>
    <alternativeName>
        <fullName evidence="9">Signal peptidase II</fullName>
        <shortName evidence="9">SPase II</shortName>
    </alternativeName>
</protein>
<dbReference type="GO" id="GO:0005886">
    <property type="term" value="C:plasma membrane"/>
    <property type="evidence" value="ECO:0007669"/>
    <property type="project" value="UniProtKB-SubCell"/>
</dbReference>
<evidence type="ECO:0000256" key="1">
    <source>
        <dbReference type="ARBA" id="ARBA00006139"/>
    </source>
</evidence>
<evidence type="ECO:0000256" key="2">
    <source>
        <dbReference type="ARBA" id="ARBA00022475"/>
    </source>
</evidence>
<evidence type="ECO:0000256" key="4">
    <source>
        <dbReference type="ARBA" id="ARBA00022692"/>
    </source>
</evidence>
<reference evidence="11 12" key="1">
    <citation type="submission" date="2019-01" db="EMBL/GenBank/DDBJ databases">
        <authorList>
            <consortium name="Pathogen Informatics"/>
        </authorList>
    </citation>
    <scope>NUCLEOTIDE SEQUENCE [LARGE SCALE GENOMIC DNA]</scope>
    <source>
        <strain evidence="11 12">NCTC10138</strain>
    </source>
</reference>
<evidence type="ECO:0000313" key="12">
    <source>
        <dbReference type="Proteomes" id="UP000289841"/>
    </source>
</evidence>
<dbReference type="Proteomes" id="UP000289841">
    <property type="component" value="Chromosome"/>
</dbReference>